<evidence type="ECO:0000313" key="2">
    <source>
        <dbReference type="EMBL" id="UPM45055.1"/>
    </source>
</evidence>
<dbReference type="Pfam" id="PF05455">
    <property type="entry name" value="GvpH"/>
    <property type="match status" value="1"/>
</dbReference>
<geneLocation type="plasmid" evidence="2 3">
    <name>unnamed3</name>
</geneLocation>
<dbReference type="InterPro" id="IPR008633">
    <property type="entry name" value="GvpH"/>
</dbReference>
<evidence type="ECO:0000313" key="3">
    <source>
        <dbReference type="Proteomes" id="UP000831768"/>
    </source>
</evidence>
<proteinExistence type="predicted"/>
<protein>
    <submittedName>
        <fullName evidence="2">Uncharacterized protein</fullName>
    </submittedName>
</protein>
<dbReference type="GeneID" id="71930091"/>
<dbReference type="Proteomes" id="UP000831768">
    <property type="component" value="Plasmid unnamed3"/>
</dbReference>
<feature type="region of interest" description="Disordered" evidence="1">
    <location>
        <begin position="50"/>
        <end position="79"/>
    </location>
</feature>
<name>A0A8U0A7F2_9EURY</name>
<organism evidence="2 3">
    <name type="scientific">Halocatena salina</name>
    <dbReference type="NCBI Taxonomy" id="2934340"/>
    <lineage>
        <taxon>Archaea</taxon>
        <taxon>Methanobacteriati</taxon>
        <taxon>Methanobacteriota</taxon>
        <taxon>Stenosarchaea group</taxon>
        <taxon>Halobacteria</taxon>
        <taxon>Halobacteriales</taxon>
        <taxon>Natronomonadaceae</taxon>
        <taxon>Halocatena</taxon>
    </lineage>
</organism>
<sequence length="148" mass="16317">MTHDNDTERGGIIRTLRELLEIVATERRHHEEGSTSRGQTDVGYEFSISTGNLSEYEPRSNRARNATSPSNRPTAVRHDGEDVLVTIDVPGVNSDRVSAGVSGDELLLGIDGTIEERISLGKRSLEIDSSTLTNGVLEFRLQPTEEKR</sequence>
<accession>A0A8U0A7F2</accession>
<dbReference type="KEGG" id="haad:MW046_18550"/>
<dbReference type="AlphaFoldDB" id="A0A8U0A7F2"/>
<feature type="compositionally biased region" description="Polar residues" evidence="1">
    <location>
        <begin position="63"/>
        <end position="73"/>
    </location>
</feature>
<gene>
    <name evidence="2" type="ORF">MW046_18550</name>
</gene>
<dbReference type="RefSeq" id="WP_247995709.1">
    <property type="nucleotide sequence ID" value="NZ_CP096022.1"/>
</dbReference>
<dbReference type="CDD" id="cd00298">
    <property type="entry name" value="ACD_sHsps_p23-like"/>
    <property type="match status" value="1"/>
</dbReference>
<reference evidence="2" key="1">
    <citation type="submission" date="2022-04" db="EMBL/GenBank/DDBJ databases">
        <title>Halocatena sp. nov., isolated from a salt lake.</title>
        <authorList>
            <person name="Cui H.-L."/>
        </authorList>
    </citation>
    <scope>NUCLEOTIDE SEQUENCE</scope>
    <source>
        <strain evidence="2">AD-1</strain>
        <plasmid evidence="2">unnamed3</plasmid>
    </source>
</reference>
<evidence type="ECO:0000256" key="1">
    <source>
        <dbReference type="SAM" id="MobiDB-lite"/>
    </source>
</evidence>
<keyword evidence="2" id="KW-0614">Plasmid</keyword>
<keyword evidence="3" id="KW-1185">Reference proteome</keyword>
<dbReference type="EMBL" id="CP096022">
    <property type="protein sequence ID" value="UPM45055.1"/>
    <property type="molecule type" value="Genomic_DNA"/>
</dbReference>